<name>A0AAE0DFM9_9LECA</name>
<evidence type="ECO:0000313" key="2">
    <source>
        <dbReference type="EMBL" id="KAK3167380.1"/>
    </source>
</evidence>
<organism evidence="2 3">
    <name type="scientific">Lepraria neglecta</name>
    <dbReference type="NCBI Taxonomy" id="209136"/>
    <lineage>
        <taxon>Eukaryota</taxon>
        <taxon>Fungi</taxon>
        <taxon>Dikarya</taxon>
        <taxon>Ascomycota</taxon>
        <taxon>Pezizomycotina</taxon>
        <taxon>Lecanoromycetes</taxon>
        <taxon>OSLEUM clade</taxon>
        <taxon>Lecanoromycetidae</taxon>
        <taxon>Lecanorales</taxon>
        <taxon>Lecanorineae</taxon>
        <taxon>Stereocaulaceae</taxon>
        <taxon>Lepraria</taxon>
    </lineage>
</organism>
<reference evidence="2" key="1">
    <citation type="submission" date="2022-11" db="EMBL/GenBank/DDBJ databases">
        <title>Chromosomal genome sequence assembly and mating type (MAT) locus characterization of the leprose asexual lichenized fungus Lepraria neglecta (Nyl.) Erichsen.</title>
        <authorList>
            <person name="Allen J.L."/>
            <person name="Pfeffer B."/>
        </authorList>
    </citation>
    <scope>NUCLEOTIDE SEQUENCE</scope>
    <source>
        <strain evidence="2">Allen 5258</strain>
    </source>
</reference>
<sequence>MASPLPSGGSSTPKRHSRNISINRAPGAPPAQETVTAEAANTPVPNTPVPNTPFSPERPVAEIAKAPRPAPAKDFSYLLRPEIYHPLSQLDLPPPFRTPIHQPAPSASLSTLLSHHNFRSAATASGLRLCTLPPPPPAELFSLIYTRLACLTLINHLPFAAEESKALQDIKSPFYKDEISKKNTLPWELRVLVVRLQGVGYGDERRGVGGYYELAREARAEIKEASDEEGRGDVERETKRAGSVCG</sequence>
<keyword evidence="3" id="KW-1185">Reference proteome</keyword>
<feature type="region of interest" description="Disordered" evidence="1">
    <location>
        <begin position="1"/>
        <end position="57"/>
    </location>
</feature>
<gene>
    <name evidence="2" type="ORF">OEA41_010507</name>
</gene>
<dbReference type="AlphaFoldDB" id="A0AAE0DFM9"/>
<evidence type="ECO:0000256" key="1">
    <source>
        <dbReference type="SAM" id="MobiDB-lite"/>
    </source>
</evidence>
<proteinExistence type="predicted"/>
<dbReference type="EMBL" id="JASNWA010000011">
    <property type="protein sequence ID" value="KAK3167380.1"/>
    <property type="molecule type" value="Genomic_DNA"/>
</dbReference>
<comment type="caution">
    <text evidence="2">The sequence shown here is derived from an EMBL/GenBank/DDBJ whole genome shotgun (WGS) entry which is preliminary data.</text>
</comment>
<feature type="region of interest" description="Disordered" evidence="1">
    <location>
        <begin position="222"/>
        <end position="246"/>
    </location>
</feature>
<feature type="compositionally biased region" description="Basic and acidic residues" evidence="1">
    <location>
        <begin position="222"/>
        <end position="240"/>
    </location>
</feature>
<protein>
    <submittedName>
        <fullName evidence="2">Uncharacterized protein</fullName>
    </submittedName>
</protein>
<dbReference type="Proteomes" id="UP001276659">
    <property type="component" value="Unassembled WGS sequence"/>
</dbReference>
<accession>A0AAE0DFM9</accession>
<evidence type="ECO:0000313" key="3">
    <source>
        <dbReference type="Proteomes" id="UP001276659"/>
    </source>
</evidence>